<evidence type="ECO:0000313" key="2">
    <source>
        <dbReference type="EMBL" id="CAK0904673.1"/>
    </source>
</evidence>
<name>A0ABN9Y0P5_9DINO</name>
<feature type="compositionally biased region" description="Basic and acidic residues" evidence="1">
    <location>
        <begin position="34"/>
        <end position="49"/>
    </location>
</feature>
<reference evidence="2" key="1">
    <citation type="submission" date="2023-10" db="EMBL/GenBank/DDBJ databases">
        <authorList>
            <person name="Chen Y."/>
            <person name="Shah S."/>
            <person name="Dougan E. K."/>
            <person name="Thang M."/>
            <person name="Chan C."/>
        </authorList>
    </citation>
    <scope>NUCLEOTIDE SEQUENCE [LARGE SCALE GENOMIC DNA]</scope>
</reference>
<gene>
    <name evidence="2" type="ORF">PCOR1329_LOCUS80625</name>
</gene>
<feature type="compositionally biased region" description="Basic and acidic residues" evidence="1">
    <location>
        <begin position="1"/>
        <end position="11"/>
    </location>
</feature>
<proteinExistence type="predicted"/>
<evidence type="ECO:0000313" key="3">
    <source>
        <dbReference type="Proteomes" id="UP001189429"/>
    </source>
</evidence>
<organism evidence="2 3">
    <name type="scientific">Prorocentrum cordatum</name>
    <dbReference type="NCBI Taxonomy" id="2364126"/>
    <lineage>
        <taxon>Eukaryota</taxon>
        <taxon>Sar</taxon>
        <taxon>Alveolata</taxon>
        <taxon>Dinophyceae</taxon>
        <taxon>Prorocentrales</taxon>
        <taxon>Prorocentraceae</taxon>
        <taxon>Prorocentrum</taxon>
    </lineage>
</organism>
<dbReference type="Proteomes" id="UP001189429">
    <property type="component" value="Unassembled WGS sequence"/>
</dbReference>
<protein>
    <submittedName>
        <fullName evidence="2">Uncharacterized protein</fullName>
    </submittedName>
</protein>
<accession>A0ABN9Y0P5</accession>
<sequence>MATSKHEKNHTTEVTYGRQRGHWDSFENCYGEKPGGRSDDDADEGRDAWSDPGDFDDHDAAWEAAEGEDWDDRPDPASLAPAGPPQAHPAIAFPARLQEEALRKEKDDWQGG</sequence>
<comment type="caution">
    <text evidence="2">The sequence shown here is derived from an EMBL/GenBank/DDBJ whole genome shotgun (WGS) entry which is preliminary data.</text>
</comment>
<evidence type="ECO:0000256" key="1">
    <source>
        <dbReference type="SAM" id="MobiDB-lite"/>
    </source>
</evidence>
<dbReference type="EMBL" id="CAUYUJ010021443">
    <property type="protein sequence ID" value="CAK0904673.1"/>
    <property type="molecule type" value="Genomic_DNA"/>
</dbReference>
<feature type="region of interest" description="Disordered" evidence="1">
    <location>
        <begin position="1"/>
        <end position="90"/>
    </location>
</feature>
<keyword evidence="3" id="KW-1185">Reference proteome</keyword>